<dbReference type="InterPro" id="IPR001876">
    <property type="entry name" value="Znf_RanBP2"/>
</dbReference>
<feature type="domain" description="RanBP2-type" evidence="8">
    <location>
        <begin position="353"/>
        <end position="377"/>
    </location>
</feature>
<evidence type="ECO:0000313" key="9">
    <source>
        <dbReference type="EMBL" id="KAK7805096.1"/>
    </source>
</evidence>
<dbReference type="EMBL" id="JBBHLL010000351">
    <property type="protein sequence ID" value="KAK7805096.1"/>
    <property type="molecule type" value="Genomic_DNA"/>
</dbReference>
<name>A0AAW0HSI8_MYOGA</name>
<dbReference type="InterPro" id="IPR036443">
    <property type="entry name" value="Znf_RanBP2_sf"/>
</dbReference>
<evidence type="ECO:0000256" key="5">
    <source>
        <dbReference type="PROSITE-ProRule" id="PRU00322"/>
    </source>
</evidence>
<dbReference type="PANTHER" id="PTHR23111">
    <property type="entry name" value="ZINC FINGER PROTEIN"/>
    <property type="match status" value="1"/>
</dbReference>
<dbReference type="Proteomes" id="UP001488838">
    <property type="component" value="Unassembled WGS sequence"/>
</dbReference>
<dbReference type="GO" id="GO:0008270">
    <property type="term" value="F:zinc ion binding"/>
    <property type="evidence" value="ECO:0007669"/>
    <property type="project" value="UniProtKB-KW"/>
</dbReference>
<evidence type="ECO:0000259" key="8">
    <source>
        <dbReference type="PROSITE" id="PS50199"/>
    </source>
</evidence>
<dbReference type="InterPro" id="IPR028193">
    <property type="entry name" value="TEX13A-D_N"/>
</dbReference>
<evidence type="ECO:0000256" key="2">
    <source>
        <dbReference type="ARBA" id="ARBA00022723"/>
    </source>
</evidence>
<feature type="compositionally biased region" description="Polar residues" evidence="7">
    <location>
        <begin position="214"/>
        <end position="232"/>
    </location>
</feature>
<evidence type="ECO:0000256" key="4">
    <source>
        <dbReference type="ARBA" id="ARBA00022833"/>
    </source>
</evidence>
<accession>A0AAW0HSI8</accession>
<dbReference type="AlphaFoldDB" id="A0AAW0HSI8"/>
<keyword evidence="6" id="KW-0175">Coiled coil</keyword>
<dbReference type="PROSITE" id="PS01358">
    <property type="entry name" value="ZF_RANBP2_1"/>
    <property type="match status" value="1"/>
</dbReference>
<keyword evidence="10" id="KW-1185">Reference proteome</keyword>
<sequence length="385" mass="43271">MALNPEDLGSGFRHSKVSTFINEQMAKHDKGPDFYLENLSLSWEEVEDKLKVILEDSEVSSEVREACAWGTLALGVRFAHRQGCLQGHGVQWLQDLSSMHKVSPLSLSSDLKQHTHQQETERKEVAIQLQMTQAKLEEVQRERDLLRLKLLQAVRLSPAPELRALPAAVKPAVTLPPAFVRRTGTGTQWSAGKENLVELMAAAKGRREGRAEKTATTLAQTGTGPQEASQEPNGSFMQLLGVMKWKNYPLKRQRAGDQRPKEPSMCSLSQSLNLRSTSCSEPITVQLPASFTYSYESPFPAMPTTSQLPSIDRPPQTHPYSMASEMRQLSDMGIHRGDHQELQKDKRATVFRRPGDWDCPWCKAVNFSRRENCFHCGKGIWLQNP</sequence>
<proteinExistence type="inferred from homology"/>
<keyword evidence="3 5" id="KW-0863">Zinc-finger</keyword>
<dbReference type="InterPro" id="IPR049534">
    <property type="entry name" value="TEX13A/C/D_Znf"/>
</dbReference>
<dbReference type="Pfam" id="PF20864">
    <property type="entry name" value="Zn_ribbon_TEX13"/>
    <property type="match status" value="1"/>
</dbReference>
<organism evidence="9 10">
    <name type="scientific">Myodes glareolus</name>
    <name type="common">Bank vole</name>
    <name type="synonym">Clethrionomys glareolus</name>
    <dbReference type="NCBI Taxonomy" id="447135"/>
    <lineage>
        <taxon>Eukaryota</taxon>
        <taxon>Metazoa</taxon>
        <taxon>Chordata</taxon>
        <taxon>Craniata</taxon>
        <taxon>Vertebrata</taxon>
        <taxon>Euteleostomi</taxon>
        <taxon>Mammalia</taxon>
        <taxon>Eutheria</taxon>
        <taxon>Euarchontoglires</taxon>
        <taxon>Glires</taxon>
        <taxon>Rodentia</taxon>
        <taxon>Myomorpha</taxon>
        <taxon>Muroidea</taxon>
        <taxon>Cricetidae</taxon>
        <taxon>Arvicolinae</taxon>
        <taxon>Myodes</taxon>
    </lineage>
</organism>
<feature type="coiled-coil region" evidence="6">
    <location>
        <begin position="122"/>
        <end position="156"/>
    </location>
</feature>
<comment type="similarity">
    <text evidence="1">Belongs to the TEX13 family.</text>
</comment>
<dbReference type="PANTHER" id="PTHR23111:SF106">
    <property type="entry name" value="TESTIS EXPRESSED 13A"/>
    <property type="match status" value="1"/>
</dbReference>
<evidence type="ECO:0000313" key="10">
    <source>
        <dbReference type="Proteomes" id="UP001488838"/>
    </source>
</evidence>
<feature type="region of interest" description="Disordered" evidence="7">
    <location>
        <begin position="205"/>
        <end position="232"/>
    </location>
</feature>
<dbReference type="GO" id="GO:0003729">
    <property type="term" value="F:mRNA binding"/>
    <property type="evidence" value="ECO:0007669"/>
    <property type="project" value="TreeGrafter"/>
</dbReference>
<keyword evidence="4" id="KW-0862">Zinc</keyword>
<keyword evidence="2" id="KW-0479">Metal-binding</keyword>
<evidence type="ECO:0000256" key="6">
    <source>
        <dbReference type="SAM" id="Coils"/>
    </source>
</evidence>
<evidence type="ECO:0000256" key="3">
    <source>
        <dbReference type="ARBA" id="ARBA00022771"/>
    </source>
</evidence>
<evidence type="ECO:0000256" key="1">
    <source>
        <dbReference type="ARBA" id="ARBA00008287"/>
    </source>
</evidence>
<evidence type="ECO:0000256" key="7">
    <source>
        <dbReference type="SAM" id="MobiDB-lite"/>
    </source>
</evidence>
<dbReference type="Gene3D" id="4.10.1060.10">
    <property type="entry name" value="Zinc finger, RanBP2-type"/>
    <property type="match status" value="1"/>
</dbReference>
<dbReference type="SUPFAM" id="SSF90209">
    <property type="entry name" value="Ran binding protein zinc finger-like"/>
    <property type="match status" value="1"/>
</dbReference>
<reference evidence="9 10" key="1">
    <citation type="journal article" date="2023" name="bioRxiv">
        <title>Conserved and derived expression patterns and positive selection on dental genes reveal complex evolutionary context of ever-growing rodent molars.</title>
        <authorList>
            <person name="Calamari Z.T."/>
            <person name="Song A."/>
            <person name="Cohen E."/>
            <person name="Akter M."/>
            <person name="Roy R.D."/>
            <person name="Hallikas O."/>
            <person name="Christensen M.M."/>
            <person name="Li P."/>
            <person name="Marangoni P."/>
            <person name="Jernvall J."/>
            <person name="Klein O.D."/>
        </authorList>
    </citation>
    <scope>NUCLEOTIDE SEQUENCE [LARGE SCALE GENOMIC DNA]</scope>
    <source>
        <strain evidence="9">V071</strain>
    </source>
</reference>
<dbReference type="PROSITE" id="PS50199">
    <property type="entry name" value="ZF_RANBP2_2"/>
    <property type="match status" value="1"/>
</dbReference>
<comment type="caution">
    <text evidence="9">The sequence shown here is derived from an EMBL/GenBank/DDBJ whole genome shotgun (WGS) entry which is preliminary data.</text>
</comment>
<protein>
    <recommendedName>
        <fullName evidence="8">RanBP2-type domain-containing protein</fullName>
    </recommendedName>
</protein>
<gene>
    <name evidence="9" type="ORF">U0070_015580</name>
</gene>
<dbReference type="Pfam" id="PF15186">
    <property type="entry name" value="TEX13"/>
    <property type="match status" value="1"/>
</dbReference>